<sequence length="309" mass="36514">MKWYLKLQIKMFNRHLNDFGVLPLLAYPILFIVFILSSNFIFYTLEGYGAYGYLLLSISVLIKLSEKKRNDFLKLNFTKKGYYKLRIIENLVICIPFVLYLVYQREYLFILYVFCAALVLSKLKANLSSNFVIPTPFGKRPFEFSVGFRTTFYMFPIVYWLTYKSIEVGNFNLGIFSLLLLFVTLTTYYSKMENEFYVWSFKYSAEEFLFKKIKIGVLYASILSLPISIFLAFFFSHYILIIIVFNLLCFLYYIQAIIAKYCDFPKKMNLPSSMIFAASLALPPFVLFTFGYFYKKSIQKLKSILHDKH</sequence>
<feature type="transmembrane region" description="Helical" evidence="1">
    <location>
        <begin position="146"/>
        <end position="163"/>
    </location>
</feature>
<evidence type="ECO:0000313" key="3">
    <source>
        <dbReference type="Proteomes" id="UP000215214"/>
    </source>
</evidence>
<accession>A0A238U791</accession>
<dbReference type="KEGG" id="tje:TJEJU_0452"/>
<organism evidence="2 3">
    <name type="scientific">Tenacibaculum jejuense</name>
    <dbReference type="NCBI Taxonomy" id="584609"/>
    <lineage>
        <taxon>Bacteria</taxon>
        <taxon>Pseudomonadati</taxon>
        <taxon>Bacteroidota</taxon>
        <taxon>Flavobacteriia</taxon>
        <taxon>Flavobacteriales</taxon>
        <taxon>Flavobacteriaceae</taxon>
        <taxon>Tenacibaculum</taxon>
    </lineage>
</organism>
<feature type="transmembrane region" description="Helical" evidence="1">
    <location>
        <begin position="48"/>
        <end position="64"/>
    </location>
</feature>
<feature type="transmembrane region" description="Helical" evidence="1">
    <location>
        <begin position="169"/>
        <end position="189"/>
    </location>
</feature>
<feature type="transmembrane region" description="Helical" evidence="1">
    <location>
        <begin position="21"/>
        <end position="42"/>
    </location>
</feature>
<feature type="transmembrane region" description="Helical" evidence="1">
    <location>
        <begin position="241"/>
        <end position="262"/>
    </location>
</feature>
<proteinExistence type="predicted"/>
<feature type="transmembrane region" description="Helical" evidence="1">
    <location>
        <begin position="85"/>
        <end position="103"/>
    </location>
</feature>
<dbReference type="EMBL" id="LT899436">
    <property type="protein sequence ID" value="SNR14250.1"/>
    <property type="molecule type" value="Genomic_DNA"/>
</dbReference>
<keyword evidence="1" id="KW-0472">Membrane</keyword>
<name>A0A238U791_9FLAO</name>
<keyword evidence="1" id="KW-0812">Transmembrane</keyword>
<gene>
    <name evidence="2" type="ORF">TJEJU_0452</name>
</gene>
<dbReference type="Proteomes" id="UP000215214">
    <property type="component" value="Chromosome TJEJU"/>
</dbReference>
<reference evidence="2 3" key="1">
    <citation type="submission" date="2017-07" db="EMBL/GenBank/DDBJ databases">
        <authorList>
            <person name="Sun Z.S."/>
            <person name="Albrecht U."/>
            <person name="Echele G."/>
            <person name="Lee C.C."/>
        </authorList>
    </citation>
    <scope>NUCLEOTIDE SEQUENCE [LARGE SCALE GENOMIC DNA]</scope>
    <source>
        <strain evidence="3">type strain: KCTC 22618</strain>
    </source>
</reference>
<dbReference type="RefSeq" id="WP_095069106.1">
    <property type="nucleotide sequence ID" value="NZ_LT899436.1"/>
</dbReference>
<keyword evidence="3" id="KW-1185">Reference proteome</keyword>
<feature type="transmembrane region" description="Helical" evidence="1">
    <location>
        <begin position="274"/>
        <end position="294"/>
    </location>
</feature>
<feature type="transmembrane region" description="Helical" evidence="1">
    <location>
        <begin position="217"/>
        <end position="235"/>
    </location>
</feature>
<evidence type="ECO:0000313" key="2">
    <source>
        <dbReference type="EMBL" id="SNR14250.1"/>
    </source>
</evidence>
<dbReference type="AlphaFoldDB" id="A0A238U791"/>
<dbReference type="OrthoDB" id="793362at2"/>
<evidence type="ECO:0000256" key="1">
    <source>
        <dbReference type="SAM" id="Phobius"/>
    </source>
</evidence>
<protein>
    <submittedName>
        <fullName evidence="2">Efflux ABC transporter, permease</fullName>
    </submittedName>
</protein>
<keyword evidence="1" id="KW-1133">Transmembrane helix</keyword>